<evidence type="ECO:0008006" key="3">
    <source>
        <dbReference type="Google" id="ProtNLM"/>
    </source>
</evidence>
<dbReference type="RefSeq" id="WP_341370960.1">
    <property type="nucleotide sequence ID" value="NZ_JBBPCO010000008.1"/>
</dbReference>
<evidence type="ECO:0000313" key="1">
    <source>
        <dbReference type="EMBL" id="MEK8089902.1"/>
    </source>
</evidence>
<dbReference type="Proteomes" id="UP001446205">
    <property type="component" value="Unassembled WGS sequence"/>
</dbReference>
<protein>
    <recommendedName>
        <fullName evidence="3">Mor transcription activator domain-containing protein</fullName>
    </recommendedName>
</protein>
<dbReference type="EMBL" id="JBBPCO010000008">
    <property type="protein sequence ID" value="MEK8089902.1"/>
    <property type="molecule type" value="Genomic_DNA"/>
</dbReference>
<accession>A0ABU9D8Q3</accession>
<reference evidence="1 2" key="1">
    <citation type="submission" date="2024-04" db="EMBL/GenBank/DDBJ databases">
        <authorList>
            <person name="Abashina T."/>
            <person name="Shaikin A."/>
        </authorList>
    </citation>
    <scope>NUCLEOTIDE SEQUENCE [LARGE SCALE GENOMIC DNA]</scope>
    <source>
        <strain evidence="1 2">AAFK</strain>
    </source>
</reference>
<proteinExistence type="predicted"/>
<name>A0ABU9D8Q3_9PROT</name>
<comment type="caution">
    <text evidence="1">The sequence shown here is derived from an EMBL/GenBank/DDBJ whole genome shotgun (WGS) entry which is preliminary data.</text>
</comment>
<keyword evidence="2" id="KW-1185">Reference proteome</keyword>
<evidence type="ECO:0000313" key="2">
    <source>
        <dbReference type="Proteomes" id="UP001446205"/>
    </source>
</evidence>
<gene>
    <name evidence="1" type="ORF">WOB96_08995</name>
</gene>
<organism evidence="1 2">
    <name type="scientific">Thermithiobacillus plumbiphilus</name>
    <dbReference type="NCBI Taxonomy" id="1729899"/>
    <lineage>
        <taxon>Bacteria</taxon>
        <taxon>Pseudomonadati</taxon>
        <taxon>Pseudomonadota</taxon>
        <taxon>Acidithiobacillia</taxon>
        <taxon>Acidithiobacillales</taxon>
        <taxon>Thermithiobacillaceae</taxon>
        <taxon>Thermithiobacillus</taxon>
    </lineage>
</organism>
<sequence length="120" mass="12950">MSRYAHLTLATLAEIVGTPAALKLAACWGGLTLYVPDQASPDHAITRMVGLDAFVELVRVYGGQSLWIPSASFVSDARQARVCYLLELGVAVSRIAWLLGLTPERVRQIAGQRQPSTTTP</sequence>